<sequence length="36" mass="3684">MCAMAAAFVLSCFLMQGGARLRMAVVHASEPSGRGG</sequence>
<organism evidence="2">
    <name type="scientific">Arundo donax</name>
    <name type="common">Giant reed</name>
    <name type="synonym">Donax arundinaceus</name>
    <dbReference type="NCBI Taxonomy" id="35708"/>
    <lineage>
        <taxon>Eukaryota</taxon>
        <taxon>Viridiplantae</taxon>
        <taxon>Streptophyta</taxon>
        <taxon>Embryophyta</taxon>
        <taxon>Tracheophyta</taxon>
        <taxon>Spermatophyta</taxon>
        <taxon>Magnoliopsida</taxon>
        <taxon>Liliopsida</taxon>
        <taxon>Poales</taxon>
        <taxon>Poaceae</taxon>
        <taxon>PACMAD clade</taxon>
        <taxon>Arundinoideae</taxon>
        <taxon>Arundineae</taxon>
        <taxon>Arundo</taxon>
    </lineage>
</organism>
<reference evidence="2" key="2">
    <citation type="journal article" date="2015" name="Data Brief">
        <title>Shoot transcriptome of the giant reed, Arundo donax.</title>
        <authorList>
            <person name="Barrero R.A."/>
            <person name="Guerrero F.D."/>
            <person name="Moolhuijzen P."/>
            <person name="Goolsby J.A."/>
            <person name="Tidwell J."/>
            <person name="Bellgard S.E."/>
            <person name="Bellgard M.I."/>
        </authorList>
    </citation>
    <scope>NUCLEOTIDE SEQUENCE</scope>
    <source>
        <tissue evidence="2">Shoot tissue taken approximately 20 cm above the soil surface</tissue>
    </source>
</reference>
<keyword evidence="1" id="KW-0732">Signal</keyword>
<feature type="chain" id="PRO_5002061825" evidence="1">
    <location>
        <begin position="20"/>
        <end position="36"/>
    </location>
</feature>
<protein>
    <submittedName>
        <fullName evidence="2">Uncharacterized protein</fullName>
    </submittedName>
</protein>
<evidence type="ECO:0000313" key="2">
    <source>
        <dbReference type="EMBL" id="JAD25536.1"/>
    </source>
</evidence>
<reference evidence="2" key="1">
    <citation type="submission" date="2014-09" db="EMBL/GenBank/DDBJ databases">
        <authorList>
            <person name="Magalhaes I.L.F."/>
            <person name="Oliveira U."/>
            <person name="Santos F.R."/>
            <person name="Vidigal T.H.D.A."/>
            <person name="Brescovit A.D."/>
            <person name="Santos A.J."/>
        </authorList>
    </citation>
    <scope>NUCLEOTIDE SEQUENCE</scope>
    <source>
        <tissue evidence="2">Shoot tissue taken approximately 20 cm above the soil surface</tissue>
    </source>
</reference>
<feature type="signal peptide" evidence="1">
    <location>
        <begin position="1"/>
        <end position="19"/>
    </location>
</feature>
<name>A0A0A8YHR6_ARUDO</name>
<evidence type="ECO:0000256" key="1">
    <source>
        <dbReference type="SAM" id="SignalP"/>
    </source>
</evidence>
<dbReference type="EMBL" id="GBRH01272359">
    <property type="protein sequence ID" value="JAD25536.1"/>
    <property type="molecule type" value="Transcribed_RNA"/>
</dbReference>
<dbReference type="AlphaFoldDB" id="A0A0A8YHR6"/>
<accession>A0A0A8YHR6</accession>
<proteinExistence type="predicted"/>